<feature type="non-terminal residue" evidence="1">
    <location>
        <position position="1"/>
    </location>
</feature>
<reference evidence="1" key="2">
    <citation type="submission" date="2023-05" db="EMBL/GenBank/DDBJ databases">
        <authorList>
            <consortium name="Lawrence Berkeley National Laboratory"/>
            <person name="Steindorff A."/>
            <person name="Hensen N."/>
            <person name="Bonometti L."/>
            <person name="Westerberg I."/>
            <person name="Brannstrom I.O."/>
            <person name="Guillou S."/>
            <person name="Cros-Aarteil S."/>
            <person name="Calhoun S."/>
            <person name="Haridas S."/>
            <person name="Kuo A."/>
            <person name="Mondo S."/>
            <person name="Pangilinan J."/>
            <person name="Riley R."/>
            <person name="Labutti K."/>
            <person name="Andreopoulos B."/>
            <person name="Lipzen A."/>
            <person name="Chen C."/>
            <person name="Yanf M."/>
            <person name="Daum C."/>
            <person name="Ng V."/>
            <person name="Clum A."/>
            <person name="Ohm R."/>
            <person name="Martin F."/>
            <person name="Silar P."/>
            <person name="Natvig D."/>
            <person name="Lalanne C."/>
            <person name="Gautier V."/>
            <person name="Ament-Velasquez S.L."/>
            <person name="Kruys A."/>
            <person name="Hutchinson M.I."/>
            <person name="Powell A.J."/>
            <person name="Barry K."/>
            <person name="Miller A.N."/>
            <person name="Grigoriev I.V."/>
            <person name="Debuchy R."/>
            <person name="Gladieux P."/>
            <person name="Thoren M.H."/>
            <person name="Johannesson H."/>
        </authorList>
    </citation>
    <scope>NUCLEOTIDE SEQUENCE</scope>
    <source>
        <strain evidence="1">PSN293</strain>
    </source>
</reference>
<organism evidence="1 2">
    <name type="scientific">Rhypophila decipiens</name>
    <dbReference type="NCBI Taxonomy" id="261697"/>
    <lineage>
        <taxon>Eukaryota</taxon>
        <taxon>Fungi</taxon>
        <taxon>Dikarya</taxon>
        <taxon>Ascomycota</taxon>
        <taxon>Pezizomycotina</taxon>
        <taxon>Sordariomycetes</taxon>
        <taxon>Sordariomycetidae</taxon>
        <taxon>Sordariales</taxon>
        <taxon>Naviculisporaceae</taxon>
        <taxon>Rhypophila</taxon>
    </lineage>
</organism>
<comment type="caution">
    <text evidence="1">The sequence shown here is derived from an EMBL/GenBank/DDBJ whole genome shotgun (WGS) entry which is preliminary data.</text>
</comment>
<reference evidence="1" key="1">
    <citation type="journal article" date="2023" name="Mol. Phylogenet. Evol.">
        <title>Genome-scale phylogeny and comparative genomics of the fungal order Sordariales.</title>
        <authorList>
            <person name="Hensen N."/>
            <person name="Bonometti L."/>
            <person name="Westerberg I."/>
            <person name="Brannstrom I.O."/>
            <person name="Guillou S."/>
            <person name="Cros-Aarteil S."/>
            <person name="Calhoun S."/>
            <person name="Haridas S."/>
            <person name="Kuo A."/>
            <person name="Mondo S."/>
            <person name="Pangilinan J."/>
            <person name="Riley R."/>
            <person name="LaButti K."/>
            <person name="Andreopoulos B."/>
            <person name="Lipzen A."/>
            <person name="Chen C."/>
            <person name="Yan M."/>
            <person name="Daum C."/>
            <person name="Ng V."/>
            <person name="Clum A."/>
            <person name="Steindorff A."/>
            <person name="Ohm R.A."/>
            <person name="Martin F."/>
            <person name="Silar P."/>
            <person name="Natvig D.O."/>
            <person name="Lalanne C."/>
            <person name="Gautier V."/>
            <person name="Ament-Velasquez S.L."/>
            <person name="Kruys A."/>
            <person name="Hutchinson M.I."/>
            <person name="Powell A.J."/>
            <person name="Barry K."/>
            <person name="Miller A.N."/>
            <person name="Grigoriev I.V."/>
            <person name="Debuchy R."/>
            <person name="Gladieux P."/>
            <person name="Hiltunen Thoren M."/>
            <person name="Johannesson H."/>
        </authorList>
    </citation>
    <scope>NUCLEOTIDE SEQUENCE</scope>
    <source>
        <strain evidence="1">PSN293</strain>
    </source>
</reference>
<accession>A0AAN7B2G1</accession>
<evidence type="ECO:0000313" key="2">
    <source>
        <dbReference type="Proteomes" id="UP001301769"/>
    </source>
</evidence>
<dbReference type="EMBL" id="MU858714">
    <property type="protein sequence ID" value="KAK4205870.1"/>
    <property type="molecule type" value="Genomic_DNA"/>
</dbReference>
<name>A0AAN7B2G1_9PEZI</name>
<evidence type="ECO:0000313" key="1">
    <source>
        <dbReference type="EMBL" id="KAK4205870.1"/>
    </source>
</evidence>
<dbReference type="AlphaFoldDB" id="A0AAN7B2G1"/>
<feature type="non-terminal residue" evidence="1">
    <location>
        <position position="101"/>
    </location>
</feature>
<keyword evidence="2" id="KW-1185">Reference proteome</keyword>
<dbReference type="Proteomes" id="UP001301769">
    <property type="component" value="Unassembled WGS sequence"/>
</dbReference>
<gene>
    <name evidence="1" type="ORF">QBC37DRAFT_245310</name>
</gene>
<protein>
    <submittedName>
        <fullName evidence="1">Uncharacterized protein</fullName>
    </submittedName>
</protein>
<proteinExistence type="predicted"/>
<sequence length="101" mass="11158">QFSGLLTRELAKQSLNLTEKEKLTGPDNYQAWIQGLSIQYRALGIPRFLEDPVGVSQSLNDPQKAALLLTIRNTLKEGPLSTIAYETDPAVALNTLINQYA</sequence>